<keyword evidence="3" id="KW-0862">Zinc</keyword>
<keyword evidence="8" id="KW-1185">Reference proteome</keyword>
<dbReference type="InterPro" id="IPR001841">
    <property type="entry name" value="Znf_RING"/>
</dbReference>
<gene>
    <name evidence="7" type="ORF">LTR77_001878</name>
</gene>
<dbReference type="GeneID" id="89923225"/>
<feature type="compositionally biased region" description="Polar residues" evidence="5">
    <location>
        <begin position="591"/>
        <end position="600"/>
    </location>
</feature>
<dbReference type="InterPro" id="IPR050731">
    <property type="entry name" value="HRD1_E3_ubiq-ligases"/>
</dbReference>
<dbReference type="SMART" id="SM00184">
    <property type="entry name" value="RING"/>
    <property type="match status" value="1"/>
</dbReference>
<feature type="region of interest" description="Disordered" evidence="5">
    <location>
        <begin position="536"/>
        <end position="607"/>
    </location>
</feature>
<dbReference type="RefSeq" id="XP_064663464.1">
    <property type="nucleotide sequence ID" value="XM_064799137.1"/>
</dbReference>
<dbReference type="Proteomes" id="UP001337655">
    <property type="component" value="Unassembled WGS sequence"/>
</dbReference>
<accession>A0AAV9PM00</accession>
<evidence type="ECO:0000256" key="3">
    <source>
        <dbReference type="ARBA" id="ARBA00022833"/>
    </source>
</evidence>
<dbReference type="GO" id="GO:0043161">
    <property type="term" value="P:proteasome-mediated ubiquitin-dependent protein catabolic process"/>
    <property type="evidence" value="ECO:0007669"/>
    <property type="project" value="TreeGrafter"/>
</dbReference>
<dbReference type="InterPro" id="IPR013083">
    <property type="entry name" value="Znf_RING/FYVE/PHD"/>
</dbReference>
<evidence type="ECO:0000259" key="6">
    <source>
        <dbReference type="PROSITE" id="PS50089"/>
    </source>
</evidence>
<dbReference type="GO" id="GO:0061630">
    <property type="term" value="F:ubiquitin protein ligase activity"/>
    <property type="evidence" value="ECO:0007669"/>
    <property type="project" value="TreeGrafter"/>
</dbReference>
<evidence type="ECO:0000313" key="7">
    <source>
        <dbReference type="EMBL" id="KAK5174795.1"/>
    </source>
</evidence>
<evidence type="ECO:0000313" key="8">
    <source>
        <dbReference type="Proteomes" id="UP001337655"/>
    </source>
</evidence>
<keyword evidence="1" id="KW-0479">Metal-binding</keyword>
<keyword evidence="2 4" id="KW-0863">Zinc-finger</keyword>
<feature type="compositionally biased region" description="Acidic residues" evidence="5">
    <location>
        <begin position="541"/>
        <end position="573"/>
    </location>
</feature>
<reference evidence="7 8" key="1">
    <citation type="submission" date="2023-08" db="EMBL/GenBank/DDBJ databases">
        <title>Black Yeasts Isolated from many extreme environments.</title>
        <authorList>
            <person name="Coleine C."/>
            <person name="Stajich J.E."/>
            <person name="Selbmann L."/>
        </authorList>
    </citation>
    <scope>NUCLEOTIDE SEQUENCE [LARGE SCALE GENOMIC DNA]</scope>
    <source>
        <strain evidence="7 8">CCFEE 5935</strain>
    </source>
</reference>
<dbReference type="PROSITE" id="PS50089">
    <property type="entry name" value="ZF_RING_2"/>
    <property type="match status" value="1"/>
</dbReference>
<dbReference type="AlphaFoldDB" id="A0AAV9PM00"/>
<evidence type="ECO:0000256" key="1">
    <source>
        <dbReference type="ARBA" id="ARBA00022723"/>
    </source>
</evidence>
<evidence type="ECO:0000256" key="4">
    <source>
        <dbReference type="PROSITE-ProRule" id="PRU00175"/>
    </source>
</evidence>
<evidence type="ECO:0000256" key="5">
    <source>
        <dbReference type="SAM" id="MobiDB-lite"/>
    </source>
</evidence>
<feature type="domain" description="RING-type" evidence="6">
    <location>
        <begin position="491"/>
        <end position="532"/>
    </location>
</feature>
<dbReference type="GO" id="GO:0008270">
    <property type="term" value="F:zinc ion binding"/>
    <property type="evidence" value="ECO:0007669"/>
    <property type="project" value="UniProtKB-KW"/>
</dbReference>
<dbReference type="GO" id="GO:0012505">
    <property type="term" value="C:endomembrane system"/>
    <property type="evidence" value="ECO:0007669"/>
    <property type="project" value="TreeGrafter"/>
</dbReference>
<evidence type="ECO:0000256" key="2">
    <source>
        <dbReference type="ARBA" id="ARBA00022771"/>
    </source>
</evidence>
<proteinExistence type="predicted"/>
<dbReference type="Gene3D" id="3.30.40.10">
    <property type="entry name" value="Zinc/RING finger domain, C3HC4 (zinc finger)"/>
    <property type="match status" value="1"/>
</dbReference>
<sequence length="624" mass="69400">MASTDVATMVDSFHSLTQEERNICRAFITSAVLAAIEEECKTVAIREALKEDLRMRLEGVKVGDFVLVVQYAKKCRSIPAAEQDPENENTGEEDVEVDLSQANEDEDMGMDEGEVSAGEDPPLDVAIQEADGDDRLKTLLSGNGTLGLEVDEILEEDSTMEEDEEVEDGLPFPEEEIIDNLDEPVPSEDEYDDKDYDNTYNDNISDFQNEQEQAEDEEVRTPKLFIVENVSHDDAGNIVDIQLRHLHLCTKPSSLFACDDGYHVYGSEIVLRKDKLAGSAFADIPSGCLLCKEAPNSPYNIEDLADWLENPQFDLIRSPTGYEFRRARADCGPVCVAQCDNGFLPDQARLNDLLYRPMNQVSEYKPLCPYCLGIDTMTVYHDLRNMRDNSLADRGLIFDYCSNLNNTLTALEYEQHYVDTEEWGLSHGGGNHQGYGSDADYGDESGSADGEWERFDEAEDPNAGVVPQPAHEDAVAGLIRKPYAQVGADECAICQDDFEVGATVIEMPCGHIFDVECLIESFKMDHRCPSCRFPLQKSESAEQDEESEEGENEEEESEEEEGEEEEECEEGWEDGDKVMETEVAGEDEGNGVSSGNQDNTEAPIDFVVQDGAMSLGWSSGSVEW</sequence>
<dbReference type="Pfam" id="PF13639">
    <property type="entry name" value="zf-RING_2"/>
    <property type="match status" value="1"/>
</dbReference>
<dbReference type="EMBL" id="JAVRRT010000002">
    <property type="protein sequence ID" value="KAK5174795.1"/>
    <property type="molecule type" value="Genomic_DNA"/>
</dbReference>
<comment type="caution">
    <text evidence="7">The sequence shown here is derived from an EMBL/GenBank/DDBJ whole genome shotgun (WGS) entry which is preliminary data.</text>
</comment>
<feature type="region of interest" description="Disordered" evidence="5">
    <location>
        <begin position="157"/>
        <end position="192"/>
    </location>
</feature>
<name>A0AAV9PM00_9PEZI</name>
<dbReference type="SUPFAM" id="SSF57850">
    <property type="entry name" value="RING/U-box"/>
    <property type="match status" value="1"/>
</dbReference>
<protein>
    <recommendedName>
        <fullName evidence="6">RING-type domain-containing protein</fullName>
    </recommendedName>
</protein>
<dbReference type="PANTHER" id="PTHR22763:SF162">
    <property type="entry name" value="TRANSMEMBRANE E3 UBIQUITIN-PROTEIN LIGASE 1"/>
    <property type="match status" value="1"/>
</dbReference>
<dbReference type="PANTHER" id="PTHR22763">
    <property type="entry name" value="RING ZINC FINGER PROTEIN"/>
    <property type="match status" value="1"/>
</dbReference>
<organism evidence="7 8">
    <name type="scientific">Saxophila tyrrhenica</name>
    <dbReference type="NCBI Taxonomy" id="1690608"/>
    <lineage>
        <taxon>Eukaryota</taxon>
        <taxon>Fungi</taxon>
        <taxon>Dikarya</taxon>
        <taxon>Ascomycota</taxon>
        <taxon>Pezizomycotina</taxon>
        <taxon>Dothideomycetes</taxon>
        <taxon>Dothideomycetidae</taxon>
        <taxon>Mycosphaerellales</taxon>
        <taxon>Extremaceae</taxon>
        <taxon>Saxophila</taxon>
    </lineage>
</organism>